<dbReference type="GO" id="GO:0016491">
    <property type="term" value="F:oxidoreductase activity"/>
    <property type="evidence" value="ECO:0007669"/>
    <property type="project" value="UniProtKB-KW"/>
</dbReference>
<feature type="domain" description="Aldehyde oxidase/xanthine dehydrogenase a/b hammerhead" evidence="4">
    <location>
        <begin position="25"/>
        <end position="120"/>
    </location>
</feature>
<gene>
    <name evidence="6" type="ORF">CQY20_14890</name>
    <name evidence="5" type="ORF">MAGR_62610</name>
</gene>
<accession>A0A2A7N1Q2</accession>
<dbReference type="Pfam" id="PF02738">
    <property type="entry name" value="MoCoBD_1"/>
    <property type="match status" value="1"/>
</dbReference>
<evidence type="ECO:0000313" key="7">
    <source>
        <dbReference type="Proteomes" id="UP000220914"/>
    </source>
</evidence>
<comment type="caution">
    <text evidence="6">The sequence shown here is derived from an EMBL/GenBank/DDBJ whole genome shotgun (WGS) entry which is preliminary data.</text>
</comment>
<evidence type="ECO:0000313" key="8">
    <source>
        <dbReference type="Proteomes" id="UP000465302"/>
    </source>
</evidence>
<dbReference type="GO" id="GO:0005506">
    <property type="term" value="F:iron ion binding"/>
    <property type="evidence" value="ECO:0007669"/>
    <property type="project" value="InterPro"/>
</dbReference>
<dbReference type="OrthoDB" id="8428274at2"/>
<evidence type="ECO:0000256" key="3">
    <source>
        <dbReference type="SAM" id="MobiDB-lite"/>
    </source>
</evidence>
<dbReference type="Gene3D" id="3.30.365.10">
    <property type="entry name" value="Aldehyde oxidase/xanthine dehydrogenase, molybdopterin binding domain"/>
    <property type="match status" value="4"/>
</dbReference>
<keyword evidence="7" id="KW-1185">Reference proteome</keyword>
<evidence type="ECO:0000259" key="4">
    <source>
        <dbReference type="SMART" id="SM01008"/>
    </source>
</evidence>
<dbReference type="InterPro" id="IPR036856">
    <property type="entry name" value="Ald_Oxase/Xan_DH_a/b_sf"/>
</dbReference>
<reference evidence="5 8" key="2">
    <citation type="journal article" date="2019" name="Emerg. Microbes Infect.">
        <title>Comprehensive subspecies identification of 175 nontuberculous mycobacteria species based on 7547 genomic profiles.</title>
        <authorList>
            <person name="Matsumoto Y."/>
            <person name="Kinjo T."/>
            <person name="Motooka D."/>
            <person name="Nabeya D."/>
            <person name="Jung N."/>
            <person name="Uechi K."/>
            <person name="Horii T."/>
            <person name="Iida T."/>
            <person name="Fujita J."/>
            <person name="Nakamura S."/>
        </authorList>
    </citation>
    <scope>NUCLEOTIDE SEQUENCE [LARGE SCALE GENOMIC DNA]</scope>
    <source>
        <strain evidence="5 8">JCM 6377</strain>
    </source>
</reference>
<dbReference type="EMBL" id="BLKS01000003">
    <property type="protein sequence ID" value="GFG54820.1"/>
    <property type="molecule type" value="Genomic_DNA"/>
</dbReference>
<feature type="region of interest" description="Disordered" evidence="3">
    <location>
        <begin position="125"/>
        <end position="147"/>
    </location>
</feature>
<dbReference type="Gene3D" id="3.90.1170.50">
    <property type="entry name" value="Aldehyde oxidase/xanthine dehydrogenase, a/b hammerhead"/>
    <property type="match status" value="1"/>
</dbReference>
<proteinExistence type="predicted"/>
<dbReference type="Proteomes" id="UP000465302">
    <property type="component" value="Unassembled WGS sequence"/>
</dbReference>
<evidence type="ECO:0000313" key="5">
    <source>
        <dbReference type="EMBL" id="GFG54820.1"/>
    </source>
</evidence>
<dbReference type="Pfam" id="PF01315">
    <property type="entry name" value="Ald_Xan_dh_C"/>
    <property type="match status" value="1"/>
</dbReference>
<dbReference type="InterPro" id="IPR000674">
    <property type="entry name" value="Ald_Oxase/Xan_DH_a/b"/>
</dbReference>
<dbReference type="PANTHER" id="PTHR11908:SF132">
    <property type="entry name" value="ALDEHYDE OXIDASE 1-RELATED"/>
    <property type="match status" value="1"/>
</dbReference>
<dbReference type="Proteomes" id="UP000220914">
    <property type="component" value="Unassembled WGS sequence"/>
</dbReference>
<dbReference type="InterPro" id="IPR016208">
    <property type="entry name" value="Ald_Oxase/xanthine_DH-like"/>
</dbReference>
<protein>
    <submittedName>
        <fullName evidence="6">Acylaldehyde oxidase</fullName>
    </submittedName>
    <submittedName>
        <fullName evidence="5">Oxidoreductase</fullName>
    </submittedName>
</protein>
<dbReference type="EMBL" id="PDCP01000024">
    <property type="protein sequence ID" value="PEG37750.1"/>
    <property type="molecule type" value="Genomic_DNA"/>
</dbReference>
<dbReference type="AlphaFoldDB" id="A0A2A7N1Q2"/>
<evidence type="ECO:0000256" key="2">
    <source>
        <dbReference type="ARBA" id="ARBA00023002"/>
    </source>
</evidence>
<evidence type="ECO:0000256" key="1">
    <source>
        <dbReference type="ARBA" id="ARBA00022505"/>
    </source>
</evidence>
<dbReference type="Pfam" id="PF20256">
    <property type="entry name" value="MoCoBD_2"/>
    <property type="match status" value="1"/>
</dbReference>
<dbReference type="SMART" id="SM01008">
    <property type="entry name" value="Ald_Xan_dh_C"/>
    <property type="match status" value="1"/>
</dbReference>
<reference evidence="5" key="3">
    <citation type="submission" date="2020-02" db="EMBL/GenBank/DDBJ databases">
        <authorList>
            <person name="Matsumoto Y."/>
            <person name="Motooka D."/>
            <person name="Nakamura S."/>
        </authorList>
    </citation>
    <scope>NUCLEOTIDE SEQUENCE</scope>
    <source>
        <strain evidence="5">JCM 6377</strain>
    </source>
</reference>
<name>A0A2A7N1Q2_MYCAG</name>
<sequence>MTAPLASPAVAGRAVPRVDGRLKVTGQARYAADADVRDVLFASIVAATVARGAVDAVDTDAARRIPEVVDVITDFDGLTLPYDPKQVAAFGQAVAVVVATTLEAAMHGASLVSVRYSTQPQLTDIDSRDVTAQTPSPSRDYSRGDADRALRNSAVVTDLRYSMERNNHNPMEISATAARWEGDRLTVWDKVQSVSGARQQYADGLGIPPENVRVISPFVGGAFGNAGQVWPHQLIAAHAARRVRRPVKLMLTRRQLYAVTGYRPRNRQRLAIGSDRSGRIAAIVHEGTVEVSRYRPYVENVSGSASYMYQAPNMRSALRTVQLDVNPGNQMRGPGHLSGNFALESAMDDLAHRLGMDPIELRLRNEPTQDQENGIPFSSRRLTECLRSGATAFGWSRRNAVPRSVREGGQLIGLGMSAASFVTLVSPCAASARIRSDGAVEIFCGASDIGPGTYTAMSQIGADALGVALHRVRFTLGDSALPVAPAQTGSRTMASAGSSIHNAGTMLRDRIVRMAVTDPGSPLHGLAPTEVDVVDGRMRARSDPARGERYEELLRRRRLDELSVEQQWSPDAAGERFSMHAFGAVFAEVAVDEALGTVRVRRMFASYDAGRIVNPMLARSQAIGGMVMGIGAALLEATHLDHRDGRIVNANMSDYLVPINADVPELDAEFLPGEDLIADPIGVKGIGELVIVGVPAAIANAVFNATGRRVTNLPITLDKLV</sequence>
<organism evidence="6 7">
    <name type="scientific">Mycolicibacterium agri</name>
    <name type="common">Mycobacterium agri</name>
    <dbReference type="NCBI Taxonomy" id="36811"/>
    <lineage>
        <taxon>Bacteria</taxon>
        <taxon>Bacillati</taxon>
        <taxon>Actinomycetota</taxon>
        <taxon>Actinomycetes</taxon>
        <taxon>Mycobacteriales</taxon>
        <taxon>Mycobacteriaceae</taxon>
        <taxon>Mycolicibacterium</taxon>
    </lineage>
</organism>
<dbReference type="InterPro" id="IPR046867">
    <property type="entry name" value="AldOxase/xan_DH_MoCoBD2"/>
</dbReference>
<keyword evidence="2" id="KW-0560">Oxidoreductase</keyword>
<dbReference type="PANTHER" id="PTHR11908">
    <property type="entry name" value="XANTHINE DEHYDROGENASE"/>
    <property type="match status" value="1"/>
</dbReference>
<dbReference type="SUPFAM" id="SSF56003">
    <property type="entry name" value="Molybdenum cofactor-binding domain"/>
    <property type="match status" value="1"/>
</dbReference>
<reference evidence="6 7" key="1">
    <citation type="submission" date="2017-10" db="EMBL/GenBank/DDBJ databases">
        <title>The new phylogeny of genus Mycobacterium.</title>
        <authorList>
            <person name="Tortoli E."/>
            <person name="Trovato A."/>
            <person name="Cirillo D.M."/>
        </authorList>
    </citation>
    <scope>NUCLEOTIDE SEQUENCE [LARGE SCALE GENOMIC DNA]</scope>
    <source>
        <strain evidence="6 7">CCUG37673</strain>
    </source>
</reference>
<dbReference type="InterPro" id="IPR037165">
    <property type="entry name" value="AldOxase/xan_DH_Mopterin-bd_sf"/>
</dbReference>
<evidence type="ECO:0000313" key="6">
    <source>
        <dbReference type="EMBL" id="PEG37750.1"/>
    </source>
</evidence>
<dbReference type="RefSeq" id="WP_097940856.1">
    <property type="nucleotide sequence ID" value="NZ_BLKS01000003.1"/>
</dbReference>
<keyword evidence="1" id="KW-0500">Molybdenum</keyword>
<dbReference type="InterPro" id="IPR008274">
    <property type="entry name" value="AldOxase/xan_DH_MoCoBD1"/>
</dbReference>
<feature type="compositionally biased region" description="Polar residues" evidence="3">
    <location>
        <begin position="125"/>
        <end position="139"/>
    </location>
</feature>
<dbReference type="SUPFAM" id="SSF54665">
    <property type="entry name" value="CO dehydrogenase molybdoprotein N-domain-like"/>
    <property type="match status" value="1"/>
</dbReference>